<sequence length="38" mass="4038">MAASARKNGAHPEPSLELLSLAQMVDSTEQLLTVTIIT</sequence>
<dbReference type="AlphaFoldDB" id="A0A392SWF4"/>
<accession>A0A392SWF4</accession>
<organism evidence="1 2">
    <name type="scientific">Trifolium medium</name>
    <dbReference type="NCBI Taxonomy" id="97028"/>
    <lineage>
        <taxon>Eukaryota</taxon>
        <taxon>Viridiplantae</taxon>
        <taxon>Streptophyta</taxon>
        <taxon>Embryophyta</taxon>
        <taxon>Tracheophyta</taxon>
        <taxon>Spermatophyta</taxon>
        <taxon>Magnoliopsida</taxon>
        <taxon>eudicotyledons</taxon>
        <taxon>Gunneridae</taxon>
        <taxon>Pentapetalae</taxon>
        <taxon>rosids</taxon>
        <taxon>fabids</taxon>
        <taxon>Fabales</taxon>
        <taxon>Fabaceae</taxon>
        <taxon>Papilionoideae</taxon>
        <taxon>50 kb inversion clade</taxon>
        <taxon>NPAAA clade</taxon>
        <taxon>Hologalegina</taxon>
        <taxon>IRL clade</taxon>
        <taxon>Trifolieae</taxon>
        <taxon>Trifolium</taxon>
    </lineage>
</organism>
<dbReference type="EMBL" id="LXQA010443917">
    <property type="protein sequence ID" value="MCI52206.1"/>
    <property type="molecule type" value="Genomic_DNA"/>
</dbReference>
<proteinExistence type="predicted"/>
<evidence type="ECO:0000313" key="1">
    <source>
        <dbReference type="EMBL" id="MCI52206.1"/>
    </source>
</evidence>
<name>A0A392SWF4_9FABA</name>
<dbReference type="Proteomes" id="UP000265520">
    <property type="component" value="Unassembled WGS sequence"/>
</dbReference>
<evidence type="ECO:0000313" key="2">
    <source>
        <dbReference type="Proteomes" id="UP000265520"/>
    </source>
</evidence>
<reference evidence="1 2" key="1">
    <citation type="journal article" date="2018" name="Front. Plant Sci.">
        <title>Red Clover (Trifolium pratense) and Zigzag Clover (T. medium) - A Picture of Genomic Similarities and Differences.</title>
        <authorList>
            <person name="Dluhosova J."/>
            <person name="Istvanek J."/>
            <person name="Nedelnik J."/>
            <person name="Repkova J."/>
        </authorList>
    </citation>
    <scope>NUCLEOTIDE SEQUENCE [LARGE SCALE GENOMIC DNA]</scope>
    <source>
        <strain evidence="2">cv. 10/8</strain>
        <tissue evidence="1">Leaf</tissue>
    </source>
</reference>
<comment type="caution">
    <text evidence="1">The sequence shown here is derived from an EMBL/GenBank/DDBJ whole genome shotgun (WGS) entry which is preliminary data.</text>
</comment>
<protein>
    <submittedName>
        <fullName evidence="1">Uncharacterized protein</fullName>
    </submittedName>
</protein>
<keyword evidence="2" id="KW-1185">Reference proteome</keyword>